<dbReference type="InterPro" id="IPR022369">
    <property type="entry name" value="Integral_membrane_TerC_rswitch"/>
</dbReference>
<evidence type="ECO:0000256" key="5">
    <source>
        <dbReference type="ARBA" id="ARBA00023136"/>
    </source>
</evidence>
<evidence type="ECO:0000256" key="1">
    <source>
        <dbReference type="ARBA" id="ARBA00004141"/>
    </source>
</evidence>
<gene>
    <name evidence="6" type="primary">alx</name>
    <name evidence="6" type="ORF">CROST_004870</name>
</gene>
<dbReference type="NCBIfam" id="TIGR03718">
    <property type="entry name" value="R_switched_Alx"/>
    <property type="match status" value="1"/>
</dbReference>
<dbReference type="GO" id="GO:0016020">
    <property type="term" value="C:membrane"/>
    <property type="evidence" value="ECO:0007669"/>
    <property type="project" value="UniProtKB-SubCell"/>
</dbReference>
<dbReference type="Pfam" id="PF03741">
    <property type="entry name" value="TerC"/>
    <property type="match status" value="1"/>
</dbReference>
<protein>
    <submittedName>
        <fullName evidence="6">Membrane-bound redox modulator Alx</fullName>
    </submittedName>
</protein>
<proteinExistence type="inferred from homology"/>
<keyword evidence="7" id="KW-1185">Reference proteome</keyword>
<comment type="similarity">
    <text evidence="2">Belongs to the TerC family.</text>
</comment>
<dbReference type="InterPro" id="IPR005496">
    <property type="entry name" value="Integral_membrane_TerC"/>
</dbReference>
<reference evidence="6 7" key="1">
    <citation type="submission" date="2022-04" db="EMBL/GenBank/DDBJ databases">
        <title>Genome sequence of C. roseum typestrain.</title>
        <authorList>
            <person name="Poehlein A."/>
            <person name="Schoch T."/>
            <person name="Duerre P."/>
            <person name="Daniel R."/>
        </authorList>
    </citation>
    <scope>NUCLEOTIDE SEQUENCE [LARGE SCALE GENOMIC DNA]</scope>
    <source>
        <strain evidence="6 7">DSM 7320</strain>
    </source>
</reference>
<dbReference type="KEGG" id="crw:CROST_004870"/>
<dbReference type="Proteomes" id="UP000190951">
    <property type="component" value="Chromosome"/>
</dbReference>
<dbReference type="STRING" id="84029.CROST_04660"/>
<organism evidence="6 7">
    <name type="scientific">Clostridium felsineum</name>
    <dbReference type="NCBI Taxonomy" id="36839"/>
    <lineage>
        <taxon>Bacteria</taxon>
        <taxon>Bacillati</taxon>
        <taxon>Bacillota</taxon>
        <taxon>Clostridia</taxon>
        <taxon>Eubacteriales</taxon>
        <taxon>Clostridiaceae</taxon>
        <taxon>Clostridium</taxon>
    </lineage>
</organism>
<evidence type="ECO:0000256" key="2">
    <source>
        <dbReference type="ARBA" id="ARBA00007511"/>
    </source>
</evidence>
<evidence type="ECO:0000313" key="7">
    <source>
        <dbReference type="Proteomes" id="UP000190951"/>
    </source>
</evidence>
<dbReference type="PANTHER" id="PTHR30238:SF0">
    <property type="entry name" value="THYLAKOID MEMBRANE PROTEIN TERC, CHLOROPLASTIC"/>
    <property type="match status" value="1"/>
</dbReference>
<name>A0A1S8LMJ8_9CLOT</name>
<keyword evidence="5" id="KW-0472">Membrane</keyword>
<keyword evidence="4" id="KW-1133">Transmembrane helix</keyword>
<dbReference type="PANTHER" id="PTHR30238">
    <property type="entry name" value="MEMBRANE BOUND PREDICTED REDOX MODULATOR"/>
    <property type="match status" value="1"/>
</dbReference>
<keyword evidence="3" id="KW-0812">Transmembrane</keyword>
<dbReference type="EMBL" id="CP096983">
    <property type="protein sequence ID" value="URZ09794.1"/>
    <property type="molecule type" value="Genomic_DNA"/>
</dbReference>
<sequence>MDTRKALRNTLTWITLAMIFNIGIYFFMGKQNALEFLGGYVIELSLSLDNLFLFLIIFQNFFLKGALQKKILNYGILGAVILRLIFILLGVAVIDRFHFILYFFGLLLIISGAKMFFEKEDENKDYKNSFFFRVVGKFIPIEKETSGDKFLIRKKGKLHATPLLPILVLIEGSDLLFAVDSIPAIFSITTNAFIVYTSNIFAILGLRSMYFLLEKLHDKFQYVKFGVALILIFTGIKLAILFFHIEISIILSLTIIFVILALSIIFSMLKNKNGESY</sequence>
<evidence type="ECO:0000256" key="3">
    <source>
        <dbReference type="ARBA" id="ARBA00022692"/>
    </source>
</evidence>
<evidence type="ECO:0000313" key="6">
    <source>
        <dbReference type="EMBL" id="URZ09794.1"/>
    </source>
</evidence>
<dbReference type="AlphaFoldDB" id="A0A1S8LMJ8"/>
<evidence type="ECO:0000256" key="4">
    <source>
        <dbReference type="ARBA" id="ARBA00022989"/>
    </source>
</evidence>
<accession>A0A1S8LMJ8</accession>
<comment type="subcellular location">
    <subcellularLocation>
        <location evidence="1">Membrane</location>
        <topology evidence="1">Multi-pass membrane protein</topology>
    </subcellularLocation>
</comment>